<keyword evidence="1" id="KW-0238">DNA-binding</keyword>
<dbReference type="EMBL" id="CBSY010000168">
    <property type="protein sequence ID" value="CDH20174.1"/>
    <property type="molecule type" value="Genomic_DNA"/>
</dbReference>
<evidence type="ECO:0000313" key="1">
    <source>
        <dbReference type="EMBL" id="CDH20174.1"/>
    </source>
</evidence>
<dbReference type="HOGENOM" id="CLU_3224019_0_0_6"/>
<comment type="caution">
    <text evidence="1">The sequence shown here is derived from an EMBL/GenBank/DDBJ whole genome shotgun (WGS) entry which is preliminary data.</text>
</comment>
<dbReference type="AlphaFoldDB" id="A0A077PKB3"/>
<accession>A0A077PKB3</accession>
<keyword evidence="2" id="KW-1185">Reference proteome</keyword>
<proteinExistence type="predicted"/>
<dbReference type="GO" id="GO:0003677">
    <property type="term" value="F:DNA binding"/>
    <property type="evidence" value="ECO:0007669"/>
    <property type="project" value="UniProtKB-KW"/>
</dbReference>
<dbReference type="RefSeq" id="WP_268988125.1">
    <property type="nucleotide sequence ID" value="NZ_CAWLZI010000024.1"/>
</dbReference>
<reference evidence="1" key="1">
    <citation type="submission" date="2013-07" db="EMBL/GenBank/DDBJ databases">
        <title>Sub-species coevolution in mutualistic symbiosis.</title>
        <authorList>
            <person name="Murfin K."/>
            <person name="Klassen J."/>
            <person name="Lee M."/>
            <person name="Forst S."/>
            <person name="Stock P."/>
            <person name="Goodrich-Blair H."/>
        </authorList>
    </citation>
    <scope>NUCLEOTIDE SEQUENCE [LARGE SCALE GENOMIC DNA]</scope>
    <source>
        <strain evidence="1">Kraussei Quebec</strain>
    </source>
</reference>
<evidence type="ECO:0000313" key="2">
    <source>
        <dbReference type="Proteomes" id="UP000028500"/>
    </source>
</evidence>
<sequence length="44" mass="5297">MSRDLFAELKKGIESFQQYNFKIKSKEKIRPDEIKPIREKLNIS</sequence>
<organism evidence="1 2">
    <name type="scientific">Xenorhabdus bovienii str. kraussei Quebec</name>
    <dbReference type="NCBI Taxonomy" id="1398203"/>
    <lineage>
        <taxon>Bacteria</taxon>
        <taxon>Pseudomonadati</taxon>
        <taxon>Pseudomonadota</taxon>
        <taxon>Gammaproteobacteria</taxon>
        <taxon>Enterobacterales</taxon>
        <taxon>Morganellaceae</taxon>
        <taxon>Xenorhabdus</taxon>
    </lineage>
</organism>
<gene>
    <name evidence="1" type="ORF">XBKQ1_250006</name>
</gene>
<name>A0A077PKB3_XENBV</name>
<protein>
    <submittedName>
        <fullName evidence="1">Similar to putative DNA-binding protein</fullName>
    </submittedName>
</protein>
<dbReference type="Proteomes" id="UP000028500">
    <property type="component" value="Unassembled WGS sequence"/>
</dbReference>